<feature type="transmembrane region" description="Helical" evidence="7">
    <location>
        <begin position="12"/>
        <end position="30"/>
    </location>
</feature>
<proteinExistence type="inferred from homology"/>
<dbReference type="InterPro" id="IPR002656">
    <property type="entry name" value="Acyl_transf_3_dom"/>
</dbReference>
<evidence type="ECO:0000313" key="10">
    <source>
        <dbReference type="Proteomes" id="UP001652409"/>
    </source>
</evidence>
<reference evidence="9 10" key="1">
    <citation type="journal article" date="2021" name="ISME Commun">
        <title>Automated analysis of genomic sequences facilitates high-throughput and comprehensive description of bacteria.</title>
        <authorList>
            <person name="Hitch T.C.A."/>
        </authorList>
    </citation>
    <scope>NUCLEOTIDE SEQUENCE [LARGE SCALE GENOMIC DNA]</scope>
    <source>
        <strain evidence="9 10">Sanger_23</strain>
    </source>
</reference>
<feature type="transmembrane region" description="Helical" evidence="7">
    <location>
        <begin position="46"/>
        <end position="64"/>
    </location>
</feature>
<dbReference type="Pfam" id="PF01757">
    <property type="entry name" value="Acyl_transf_3"/>
    <property type="match status" value="1"/>
</dbReference>
<comment type="subcellular location">
    <subcellularLocation>
        <location evidence="1">Cell membrane</location>
        <topology evidence="1">Multi-pass membrane protein</topology>
    </subcellularLocation>
</comment>
<evidence type="ECO:0000313" key="9">
    <source>
        <dbReference type="EMBL" id="MCU6765217.1"/>
    </source>
</evidence>
<keyword evidence="5 7" id="KW-1133">Transmembrane helix</keyword>
<evidence type="ECO:0000256" key="7">
    <source>
        <dbReference type="SAM" id="Phobius"/>
    </source>
</evidence>
<feature type="transmembrane region" description="Helical" evidence="7">
    <location>
        <begin position="112"/>
        <end position="131"/>
    </location>
</feature>
<feature type="transmembrane region" description="Helical" evidence="7">
    <location>
        <begin position="195"/>
        <end position="214"/>
    </location>
</feature>
<keyword evidence="10" id="KW-1185">Reference proteome</keyword>
<dbReference type="PANTHER" id="PTHR40074">
    <property type="entry name" value="O-ACETYLTRANSFERASE WECH"/>
    <property type="match status" value="1"/>
</dbReference>
<keyword evidence="9" id="KW-0012">Acyltransferase</keyword>
<evidence type="ECO:0000256" key="4">
    <source>
        <dbReference type="ARBA" id="ARBA00022692"/>
    </source>
</evidence>
<evidence type="ECO:0000256" key="3">
    <source>
        <dbReference type="ARBA" id="ARBA00022475"/>
    </source>
</evidence>
<dbReference type="EMBL" id="JAOQJL010000011">
    <property type="protein sequence ID" value="MCU6765217.1"/>
    <property type="molecule type" value="Genomic_DNA"/>
</dbReference>
<feature type="transmembrane region" description="Helical" evidence="7">
    <location>
        <begin position="143"/>
        <end position="162"/>
    </location>
</feature>
<sequence length="343" mass="39020">MKKERNSSIEMLRILAMLGIVIMHTNGAVMEHGSGTGFAWTQIENGIFNAGVSIFVLISGYFGIRRSTQKLIELESTVILYAVLSALVGLYVGKTSILSIIKAFIPVSTNCYWFISCYILLMIFSPYINRAIDSMSELQYRQLLLLMSAVFLVAPTVIYYSVLSGGKNVINMLLLYFLGSYIRKYNLCERFDKKFLLKIMIATTVLNVFLNSLISIATGGKPHIPFARDCSIFIVIEAVTLMMFFMKVELHSDFINRVAKHVFAVYLFEGAFRQIMQKVVFDYSIYEKEWCWPLVNIVVAFIAMVGCMSIDVLAQWILRPFRKAALKMLGDIINISQKIFICY</sequence>
<comment type="similarity">
    <text evidence="2">Belongs to the acyltransferase 3 family.</text>
</comment>
<evidence type="ECO:0000256" key="5">
    <source>
        <dbReference type="ARBA" id="ARBA00022989"/>
    </source>
</evidence>
<feature type="domain" description="Acyltransferase 3" evidence="8">
    <location>
        <begin position="7"/>
        <end position="310"/>
    </location>
</feature>
<dbReference type="GO" id="GO:0016746">
    <property type="term" value="F:acyltransferase activity"/>
    <property type="evidence" value="ECO:0007669"/>
    <property type="project" value="UniProtKB-KW"/>
</dbReference>
<evidence type="ECO:0000259" key="8">
    <source>
        <dbReference type="Pfam" id="PF01757"/>
    </source>
</evidence>
<feature type="transmembrane region" description="Helical" evidence="7">
    <location>
        <begin position="71"/>
        <end position="92"/>
    </location>
</feature>
<evidence type="ECO:0000256" key="1">
    <source>
        <dbReference type="ARBA" id="ARBA00004651"/>
    </source>
</evidence>
<organism evidence="9 10">
    <name type="scientific">Blautia ammoniilytica</name>
    <dbReference type="NCBI Taxonomy" id="2981782"/>
    <lineage>
        <taxon>Bacteria</taxon>
        <taxon>Bacillati</taxon>
        <taxon>Bacillota</taxon>
        <taxon>Clostridia</taxon>
        <taxon>Lachnospirales</taxon>
        <taxon>Lachnospiraceae</taxon>
        <taxon>Blautia</taxon>
    </lineage>
</organism>
<name>A0ABT2TSJ9_9FIRM</name>
<feature type="transmembrane region" description="Helical" evidence="7">
    <location>
        <begin position="296"/>
        <end position="318"/>
    </location>
</feature>
<evidence type="ECO:0000256" key="2">
    <source>
        <dbReference type="ARBA" id="ARBA00007400"/>
    </source>
</evidence>
<dbReference type="RefSeq" id="WP_262582730.1">
    <property type="nucleotide sequence ID" value="NZ_JAOQJL010000011.1"/>
</dbReference>
<gene>
    <name evidence="9" type="ORF">OCV61_07280</name>
</gene>
<dbReference type="Proteomes" id="UP001652409">
    <property type="component" value="Unassembled WGS sequence"/>
</dbReference>
<accession>A0ABT2TSJ9</accession>
<dbReference type="PANTHER" id="PTHR40074:SF2">
    <property type="entry name" value="O-ACETYLTRANSFERASE WECH"/>
    <property type="match status" value="1"/>
</dbReference>
<protein>
    <submittedName>
        <fullName evidence="9">Acyltransferase</fullName>
    </submittedName>
</protein>
<keyword evidence="9" id="KW-0808">Transferase</keyword>
<feature type="transmembrane region" description="Helical" evidence="7">
    <location>
        <begin position="226"/>
        <end position="246"/>
    </location>
</feature>
<evidence type="ECO:0000256" key="6">
    <source>
        <dbReference type="ARBA" id="ARBA00023136"/>
    </source>
</evidence>
<keyword evidence="4 7" id="KW-0812">Transmembrane</keyword>
<comment type="caution">
    <text evidence="9">The sequence shown here is derived from an EMBL/GenBank/DDBJ whole genome shotgun (WGS) entry which is preliminary data.</text>
</comment>
<keyword evidence="6 7" id="KW-0472">Membrane</keyword>
<keyword evidence="3" id="KW-1003">Cell membrane</keyword>